<dbReference type="OrthoDB" id="2917213at2"/>
<keyword evidence="2" id="KW-1185">Reference proteome</keyword>
<name>A0A559IXU4_9BACL</name>
<proteinExistence type="predicted"/>
<evidence type="ECO:0000313" key="1">
    <source>
        <dbReference type="EMBL" id="TVX92417.1"/>
    </source>
</evidence>
<dbReference type="Proteomes" id="UP000318102">
    <property type="component" value="Unassembled WGS sequence"/>
</dbReference>
<organism evidence="1 2">
    <name type="scientific">Paenibacillus agilis</name>
    <dbReference type="NCBI Taxonomy" id="3020863"/>
    <lineage>
        <taxon>Bacteria</taxon>
        <taxon>Bacillati</taxon>
        <taxon>Bacillota</taxon>
        <taxon>Bacilli</taxon>
        <taxon>Bacillales</taxon>
        <taxon>Paenibacillaceae</taxon>
        <taxon>Paenibacillus</taxon>
    </lineage>
</organism>
<comment type="caution">
    <text evidence="1">The sequence shown here is derived from an EMBL/GenBank/DDBJ whole genome shotgun (WGS) entry which is preliminary data.</text>
</comment>
<dbReference type="EMBL" id="VNJK01000001">
    <property type="protein sequence ID" value="TVX92417.1"/>
    <property type="molecule type" value="Genomic_DNA"/>
</dbReference>
<evidence type="ECO:0000313" key="2">
    <source>
        <dbReference type="Proteomes" id="UP000318102"/>
    </source>
</evidence>
<reference evidence="1 2" key="1">
    <citation type="submission" date="2019-07" db="EMBL/GenBank/DDBJ databases">
        <authorList>
            <person name="Kim J."/>
        </authorList>
    </citation>
    <scope>NUCLEOTIDE SEQUENCE [LARGE SCALE GENOMIC DNA]</scope>
    <source>
        <strain evidence="1 2">N4</strain>
    </source>
</reference>
<protein>
    <submittedName>
        <fullName evidence="1">Uncharacterized protein</fullName>
    </submittedName>
</protein>
<dbReference type="AlphaFoldDB" id="A0A559IXU4"/>
<sequence>MQQLLEKFLEKQFPLEYKLHVVDDFLRSRYDATEISKSSMEELQADPQVNFTQIYKCYDINNQDILNRIYSDIEKSMQEEYRQSHSITCANSEWEKIQSGQLIRVILESNNSDNLTNFTVQGMCMTIVHDLTILKGIPSSYVHVDNPYFTQYLQILKARGYL</sequence>
<dbReference type="InterPro" id="IPR010146">
    <property type="entry name" value="CRISPR-assoc_prot_Csn2-typ"/>
</dbReference>
<dbReference type="Pfam" id="PF09711">
    <property type="entry name" value="Cas_Csn2"/>
    <property type="match status" value="1"/>
</dbReference>
<accession>A0A559IXU4</accession>
<gene>
    <name evidence="1" type="ORF">FPZ44_04690</name>
</gene>
<dbReference type="RefSeq" id="WP_144987865.1">
    <property type="nucleotide sequence ID" value="NZ_VNJK01000001.1"/>
</dbReference>